<evidence type="ECO:0000313" key="1">
    <source>
        <dbReference type="EMBL" id="ADJ53077.1"/>
    </source>
</evidence>
<dbReference type="RefSeq" id="YP_004301368.1">
    <property type="nucleotide sequence ID" value="NC_015253.1"/>
</dbReference>
<dbReference type="Proteomes" id="UP000000331">
    <property type="component" value="Segment"/>
</dbReference>
<organism evidence="1 2">
    <name type="scientific">Brochothrix phage A9</name>
    <dbReference type="NCBI Taxonomy" id="857312"/>
    <lineage>
        <taxon>Viruses</taxon>
        <taxon>Duplodnaviria</taxon>
        <taxon>Heunggongvirae</taxon>
        <taxon>Uroviricota</taxon>
        <taxon>Caudoviricetes</taxon>
        <taxon>Herelleviridae</taxon>
        <taxon>Klumppvirus</taxon>
        <taxon>Klumppvirus A9</taxon>
    </lineage>
</organism>
<accession>D9J0I2</accession>
<name>D9J0I2_9CAUD</name>
<proteinExistence type="predicted"/>
<evidence type="ECO:0000313" key="2">
    <source>
        <dbReference type="Proteomes" id="UP000000331"/>
    </source>
</evidence>
<sequence length="65" mass="7856">MRNIFRRKEKGTTYIITEVYLDTLDVVRERVIKTHHNFDDAKDYLDICRKVNPKGNYYLVINHVN</sequence>
<reference evidence="1 2" key="1">
    <citation type="journal article" date="2010" name="J. Bacteriol.">
        <title>Brochothrix thermosphacta bacteriophages feature heterogeneous and highly mosaic genomes and utilize unique prophage insertion sites.</title>
        <authorList>
            <person name="Kilcher S."/>
            <person name="Loessner M.J."/>
            <person name="Klumpp J."/>
        </authorList>
    </citation>
    <scope>NUCLEOTIDE SEQUENCE [LARGE SCALE GENOMIC DNA]</scope>
</reference>
<protein>
    <submittedName>
        <fullName evidence="1">Gp35</fullName>
    </submittedName>
</protein>
<dbReference type="KEGG" id="vg:10359073"/>
<keyword evidence="2" id="KW-1185">Reference proteome</keyword>
<dbReference type="GeneID" id="10359073"/>
<dbReference type="EMBL" id="HM242243">
    <property type="protein sequence ID" value="ADJ53077.1"/>
    <property type="molecule type" value="Genomic_DNA"/>
</dbReference>